<evidence type="ECO:0000256" key="3">
    <source>
        <dbReference type="ARBA" id="ARBA00033330"/>
    </source>
</evidence>
<keyword evidence="6" id="KW-1185">Reference proteome</keyword>
<dbReference type="Proteomes" id="UP001281761">
    <property type="component" value="Unassembled WGS sequence"/>
</dbReference>
<evidence type="ECO:0000256" key="4">
    <source>
        <dbReference type="SAM" id="MobiDB-lite"/>
    </source>
</evidence>
<proteinExistence type="inferred from homology"/>
<protein>
    <recommendedName>
        <fullName evidence="3">Biogenesis of lysosome-related organelles complex 1 subunit 7</fullName>
    </recommendedName>
</protein>
<keyword evidence="2" id="KW-0175">Coiled coil</keyword>
<dbReference type="EMBL" id="JARBJD010000194">
    <property type="protein sequence ID" value="KAK2947647.1"/>
    <property type="molecule type" value="Genomic_DNA"/>
</dbReference>
<organism evidence="5 6">
    <name type="scientific">Blattamonas nauphoetae</name>
    <dbReference type="NCBI Taxonomy" id="2049346"/>
    <lineage>
        <taxon>Eukaryota</taxon>
        <taxon>Metamonada</taxon>
        <taxon>Preaxostyla</taxon>
        <taxon>Oxymonadida</taxon>
        <taxon>Blattamonas</taxon>
    </lineage>
</organism>
<evidence type="ECO:0000313" key="5">
    <source>
        <dbReference type="EMBL" id="KAK2947647.1"/>
    </source>
</evidence>
<reference evidence="5 6" key="1">
    <citation type="journal article" date="2022" name="bioRxiv">
        <title>Genomics of Preaxostyla Flagellates Illuminates Evolutionary Transitions and the Path Towards Mitochondrial Loss.</title>
        <authorList>
            <person name="Novak L.V.F."/>
            <person name="Treitli S.C."/>
            <person name="Pyrih J."/>
            <person name="Halakuc P."/>
            <person name="Pipaliya S.V."/>
            <person name="Vacek V."/>
            <person name="Brzon O."/>
            <person name="Soukal P."/>
            <person name="Eme L."/>
            <person name="Dacks J.B."/>
            <person name="Karnkowska A."/>
            <person name="Elias M."/>
            <person name="Hampl V."/>
        </authorList>
    </citation>
    <scope>NUCLEOTIDE SEQUENCE [LARGE SCALE GENOMIC DNA]</scope>
    <source>
        <strain evidence="5">NAU3</strain>
        <tissue evidence="5">Gut</tissue>
    </source>
</reference>
<evidence type="ECO:0000256" key="2">
    <source>
        <dbReference type="ARBA" id="ARBA00023054"/>
    </source>
</evidence>
<feature type="compositionally biased region" description="Low complexity" evidence="4">
    <location>
        <begin position="13"/>
        <end position="30"/>
    </location>
</feature>
<dbReference type="InterPro" id="IPR028119">
    <property type="entry name" value="Snapin/Pallidin/Snn1"/>
</dbReference>
<dbReference type="PANTHER" id="PTHR31305">
    <property type="entry name" value="SNARE-ASSOCIATED PROTEIN SNAPIN"/>
    <property type="match status" value="1"/>
</dbReference>
<comment type="caution">
    <text evidence="5">The sequence shown here is derived from an EMBL/GenBank/DDBJ whole genome shotgun (WGS) entry which is preliminary data.</text>
</comment>
<feature type="region of interest" description="Disordered" evidence="4">
    <location>
        <begin position="1"/>
        <end position="30"/>
    </location>
</feature>
<evidence type="ECO:0000313" key="6">
    <source>
        <dbReference type="Proteomes" id="UP001281761"/>
    </source>
</evidence>
<evidence type="ECO:0000256" key="1">
    <source>
        <dbReference type="ARBA" id="ARBA00006111"/>
    </source>
</evidence>
<name>A0ABQ9X7D3_9EUKA</name>
<sequence length="141" mass="16455">MTEPEKTEETQEPVEQQPVEVEQSQQPTQQDAQLQNVDYFRNGLESLLVPHLETCQQDINTIYEGQDRILNELKRMEQAMMKLNSFKDIPKLNSYSDRVKQCRKRVTNISNTLNTIQARVTRMKEIQQQKQLAPKPQAAPQ</sequence>
<dbReference type="PANTHER" id="PTHR31305:SF2">
    <property type="entry name" value="SNARE-ASSOCIATED PROTEIN SNAPIN"/>
    <property type="match status" value="1"/>
</dbReference>
<comment type="similarity">
    <text evidence="1">Belongs to the SNAPIN family.</text>
</comment>
<dbReference type="InterPro" id="IPR017246">
    <property type="entry name" value="Snapin"/>
</dbReference>
<gene>
    <name evidence="5" type="ORF">BLNAU_17399</name>
</gene>
<dbReference type="Pfam" id="PF14712">
    <property type="entry name" value="Snapin_Pallidin"/>
    <property type="match status" value="1"/>
</dbReference>
<accession>A0ABQ9X7D3</accession>